<dbReference type="EMBL" id="CP126969">
    <property type="protein sequence ID" value="WIM67936.1"/>
    <property type="molecule type" value="Genomic_DNA"/>
</dbReference>
<evidence type="ECO:0000256" key="4">
    <source>
        <dbReference type="ARBA" id="ARBA00023157"/>
    </source>
</evidence>
<dbReference type="SUPFAM" id="SSF52833">
    <property type="entry name" value="Thioredoxin-like"/>
    <property type="match status" value="1"/>
</dbReference>
<evidence type="ECO:0000256" key="2">
    <source>
        <dbReference type="ARBA" id="ARBA00022748"/>
    </source>
</evidence>
<keyword evidence="2" id="KW-0201">Cytochrome c-type biogenesis</keyword>
<evidence type="ECO:0000256" key="6">
    <source>
        <dbReference type="SAM" id="MobiDB-lite"/>
    </source>
</evidence>
<dbReference type="RefSeq" id="WP_284825260.1">
    <property type="nucleotide sequence ID" value="NZ_CP126969.1"/>
</dbReference>
<dbReference type="InterPro" id="IPR013766">
    <property type="entry name" value="Thioredoxin_domain"/>
</dbReference>
<evidence type="ECO:0000256" key="5">
    <source>
        <dbReference type="ARBA" id="ARBA00023284"/>
    </source>
</evidence>
<dbReference type="PROSITE" id="PS51352">
    <property type="entry name" value="THIOREDOXIN_2"/>
    <property type="match status" value="1"/>
</dbReference>
<feature type="region of interest" description="Disordered" evidence="6">
    <location>
        <begin position="31"/>
        <end position="58"/>
    </location>
</feature>
<dbReference type="Pfam" id="PF00085">
    <property type="entry name" value="Thioredoxin"/>
    <property type="match status" value="1"/>
</dbReference>
<reference evidence="8 9" key="1">
    <citation type="submission" date="2023-05" db="EMBL/GenBank/DDBJ databases">
        <title>Corynebacterium suedekumii sp. nov. and Corynebacterium breve sp. nov. isolated from raw cow's milk.</title>
        <authorList>
            <person name="Baer M.K."/>
            <person name="Mehl L."/>
            <person name="Hellmuth R."/>
            <person name="Marke G."/>
            <person name="Lipski A."/>
        </authorList>
    </citation>
    <scope>NUCLEOTIDE SEQUENCE [LARGE SCALE GENOMIC DNA]</scope>
    <source>
        <strain evidence="8 9">R4</strain>
    </source>
</reference>
<proteinExistence type="predicted"/>
<evidence type="ECO:0000256" key="3">
    <source>
        <dbReference type="ARBA" id="ARBA00022968"/>
    </source>
</evidence>
<dbReference type="PROSITE" id="PS00194">
    <property type="entry name" value="THIOREDOXIN_1"/>
    <property type="match status" value="1"/>
</dbReference>
<evidence type="ECO:0000259" key="7">
    <source>
        <dbReference type="PROSITE" id="PS51352"/>
    </source>
</evidence>
<evidence type="ECO:0000313" key="8">
    <source>
        <dbReference type="EMBL" id="WIM67936.1"/>
    </source>
</evidence>
<evidence type="ECO:0000256" key="1">
    <source>
        <dbReference type="ARBA" id="ARBA00004196"/>
    </source>
</evidence>
<dbReference type="PANTHER" id="PTHR42852:SF6">
    <property type="entry name" value="THIOL:DISULFIDE INTERCHANGE PROTEIN DSBE"/>
    <property type="match status" value="1"/>
</dbReference>
<dbReference type="InterPro" id="IPR036249">
    <property type="entry name" value="Thioredoxin-like_sf"/>
</dbReference>
<dbReference type="Proteomes" id="UP001225598">
    <property type="component" value="Chromosome"/>
</dbReference>
<feature type="domain" description="Thioredoxin" evidence="7">
    <location>
        <begin position="51"/>
        <end position="195"/>
    </location>
</feature>
<organism evidence="8 9">
    <name type="scientific">Corynebacterium breve</name>
    <dbReference type="NCBI Taxonomy" id="3049799"/>
    <lineage>
        <taxon>Bacteria</taxon>
        <taxon>Bacillati</taxon>
        <taxon>Actinomycetota</taxon>
        <taxon>Actinomycetes</taxon>
        <taxon>Mycobacteriales</taxon>
        <taxon>Corynebacteriaceae</taxon>
        <taxon>Corynebacterium</taxon>
    </lineage>
</organism>
<name>A0ABY8VE52_9CORY</name>
<sequence>MKKSVLISVVVIVVATALLVAAAISMLSDDSSGNAEGPAAGQELPAQGSSTSKIAERPDCPAEGAGGVALECLGGARGAAQQDPEHISVVNVWAWWCAPCREELPFFDEFAQSHPEYTVVGVHADTNAGNGAAMLNELGIEMASYQDFDNSFAGTLGLPNVIPVTVVFRGNDQVGFFPTPFKSVEELEEAVAEVV</sequence>
<dbReference type="PANTHER" id="PTHR42852">
    <property type="entry name" value="THIOL:DISULFIDE INTERCHANGE PROTEIN DSBE"/>
    <property type="match status" value="1"/>
</dbReference>
<keyword evidence="3" id="KW-0735">Signal-anchor</keyword>
<dbReference type="InterPro" id="IPR017937">
    <property type="entry name" value="Thioredoxin_CS"/>
</dbReference>
<comment type="subcellular location">
    <subcellularLocation>
        <location evidence="1">Cell envelope</location>
    </subcellularLocation>
</comment>
<keyword evidence="4" id="KW-1015">Disulfide bond</keyword>
<keyword evidence="9" id="KW-1185">Reference proteome</keyword>
<accession>A0ABY8VE52</accession>
<dbReference type="InterPro" id="IPR050553">
    <property type="entry name" value="Thioredoxin_ResA/DsbE_sf"/>
</dbReference>
<evidence type="ECO:0000313" key="9">
    <source>
        <dbReference type="Proteomes" id="UP001225598"/>
    </source>
</evidence>
<keyword evidence="5" id="KW-0676">Redox-active center</keyword>
<keyword evidence="3" id="KW-0812">Transmembrane</keyword>
<gene>
    <name evidence="8" type="ORF">QP027_00610</name>
</gene>
<protein>
    <submittedName>
        <fullName evidence="8">TlpA disulfide reductase family protein</fullName>
    </submittedName>
</protein>
<dbReference type="Gene3D" id="3.40.30.10">
    <property type="entry name" value="Glutaredoxin"/>
    <property type="match status" value="1"/>
</dbReference>
<dbReference type="CDD" id="cd02966">
    <property type="entry name" value="TlpA_like_family"/>
    <property type="match status" value="1"/>
</dbReference>